<evidence type="ECO:0000256" key="3">
    <source>
        <dbReference type="ARBA" id="ARBA00023002"/>
    </source>
</evidence>
<accession>A0AAV8PN60</accession>
<keyword evidence="6" id="KW-0732">Signal</keyword>
<proteinExistence type="inferred from homology"/>
<evidence type="ECO:0000256" key="5">
    <source>
        <dbReference type="RuleBase" id="RU000461"/>
    </source>
</evidence>
<reference evidence="7 8" key="1">
    <citation type="submission" date="2022-12" db="EMBL/GenBank/DDBJ databases">
        <title>Chromosome-scale assembly of the Ensete ventricosum genome.</title>
        <authorList>
            <person name="Dussert Y."/>
            <person name="Stocks J."/>
            <person name="Wendawek A."/>
            <person name="Woldeyes F."/>
            <person name="Nichols R.A."/>
            <person name="Borrell J.S."/>
        </authorList>
    </citation>
    <scope>NUCLEOTIDE SEQUENCE [LARGE SCALE GENOMIC DNA]</scope>
    <source>
        <strain evidence="8">cv. Maze</strain>
        <tissue evidence="7">Seeds</tissue>
    </source>
</reference>
<protein>
    <recommendedName>
        <fullName evidence="9">Cytochrome P450</fullName>
    </recommendedName>
</protein>
<dbReference type="GO" id="GO:0016705">
    <property type="term" value="F:oxidoreductase activity, acting on paired donors, with incorporation or reduction of molecular oxygen"/>
    <property type="evidence" value="ECO:0007669"/>
    <property type="project" value="InterPro"/>
</dbReference>
<gene>
    <name evidence="7" type="ORF">OPV22_013455</name>
</gene>
<dbReference type="InterPro" id="IPR001128">
    <property type="entry name" value="Cyt_P450"/>
</dbReference>
<comment type="similarity">
    <text evidence="1 5">Belongs to the cytochrome P450 family.</text>
</comment>
<evidence type="ECO:0000256" key="4">
    <source>
        <dbReference type="ARBA" id="ARBA00023004"/>
    </source>
</evidence>
<evidence type="ECO:0008006" key="9">
    <source>
        <dbReference type="Google" id="ProtNLM"/>
    </source>
</evidence>
<dbReference type="EMBL" id="JAQQAF010000004">
    <property type="protein sequence ID" value="KAJ8491734.1"/>
    <property type="molecule type" value="Genomic_DNA"/>
</dbReference>
<feature type="chain" id="PRO_5044001091" description="Cytochrome P450" evidence="6">
    <location>
        <begin position="19"/>
        <end position="119"/>
    </location>
</feature>
<dbReference type="AlphaFoldDB" id="A0AAV8PN60"/>
<dbReference type="Gene3D" id="1.10.630.10">
    <property type="entry name" value="Cytochrome P450"/>
    <property type="match status" value="1"/>
</dbReference>
<dbReference type="GO" id="GO:0005506">
    <property type="term" value="F:iron ion binding"/>
    <property type="evidence" value="ECO:0007669"/>
    <property type="project" value="InterPro"/>
</dbReference>
<dbReference type="PROSITE" id="PS00086">
    <property type="entry name" value="CYTOCHROME_P450"/>
    <property type="match status" value="1"/>
</dbReference>
<dbReference type="GO" id="GO:0020037">
    <property type="term" value="F:heme binding"/>
    <property type="evidence" value="ECO:0007669"/>
    <property type="project" value="InterPro"/>
</dbReference>
<dbReference type="InterPro" id="IPR017972">
    <property type="entry name" value="Cyt_P450_CS"/>
</dbReference>
<keyword evidence="8" id="KW-1185">Reference proteome</keyword>
<keyword evidence="2 5" id="KW-0479">Metal-binding</keyword>
<keyword evidence="4 5" id="KW-0408">Iron</keyword>
<evidence type="ECO:0000313" key="8">
    <source>
        <dbReference type="Proteomes" id="UP001222027"/>
    </source>
</evidence>
<evidence type="ECO:0000256" key="6">
    <source>
        <dbReference type="SAM" id="SignalP"/>
    </source>
</evidence>
<dbReference type="InterPro" id="IPR036396">
    <property type="entry name" value="Cyt_P450_sf"/>
</dbReference>
<dbReference type="SUPFAM" id="SSF48264">
    <property type="entry name" value="Cytochrome P450"/>
    <property type="match status" value="1"/>
</dbReference>
<evidence type="ECO:0000256" key="1">
    <source>
        <dbReference type="ARBA" id="ARBA00010617"/>
    </source>
</evidence>
<dbReference type="Proteomes" id="UP001222027">
    <property type="component" value="Unassembled WGS sequence"/>
</dbReference>
<feature type="signal peptide" evidence="6">
    <location>
        <begin position="1"/>
        <end position="18"/>
    </location>
</feature>
<comment type="caution">
    <text evidence="7">The sequence shown here is derived from an EMBL/GenBank/DDBJ whole genome shotgun (WGS) entry which is preliminary data.</text>
</comment>
<keyword evidence="3 5" id="KW-0560">Oxidoreductase</keyword>
<dbReference type="PANTHER" id="PTHR24296">
    <property type="entry name" value="CYTOCHROME P450"/>
    <property type="match status" value="1"/>
</dbReference>
<evidence type="ECO:0000256" key="2">
    <source>
        <dbReference type="ARBA" id="ARBA00022723"/>
    </source>
</evidence>
<dbReference type="GO" id="GO:0006629">
    <property type="term" value="P:lipid metabolic process"/>
    <property type="evidence" value="ECO:0007669"/>
    <property type="project" value="UniProtKB-ARBA"/>
</dbReference>
<keyword evidence="5" id="KW-0349">Heme</keyword>
<keyword evidence="5" id="KW-0503">Monooxygenase</keyword>
<dbReference type="GO" id="GO:0004497">
    <property type="term" value="F:monooxygenase activity"/>
    <property type="evidence" value="ECO:0007669"/>
    <property type="project" value="UniProtKB-KW"/>
</dbReference>
<dbReference type="Pfam" id="PF00067">
    <property type="entry name" value="p450"/>
    <property type="match status" value="1"/>
</dbReference>
<evidence type="ECO:0000313" key="7">
    <source>
        <dbReference type="EMBL" id="KAJ8491734.1"/>
    </source>
</evidence>
<name>A0AAV8PN60_ENSVE</name>
<organism evidence="7 8">
    <name type="scientific">Ensete ventricosum</name>
    <name type="common">Abyssinian banana</name>
    <name type="synonym">Musa ensete</name>
    <dbReference type="NCBI Taxonomy" id="4639"/>
    <lineage>
        <taxon>Eukaryota</taxon>
        <taxon>Viridiplantae</taxon>
        <taxon>Streptophyta</taxon>
        <taxon>Embryophyta</taxon>
        <taxon>Tracheophyta</taxon>
        <taxon>Spermatophyta</taxon>
        <taxon>Magnoliopsida</taxon>
        <taxon>Liliopsida</taxon>
        <taxon>Zingiberales</taxon>
        <taxon>Musaceae</taxon>
        <taxon>Ensete</taxon>
    </lineage>
</organism>
<sequence>MKLFFFVLLPLLAFPVLLYCIYGPSKQSKAKPKSGPDRWLNKDGEYRPMNPFRFPVFHAGPRMCLGKDMAYIQMKAVAASVMEKFEIEVVDKERERELEYIMILRLKGGLPVRVRERND</sequence>